<dbReference type="OrthoDB" id="4062651at2759"/>
<dbReference type="PROSITE" id="PS51550">
    <property type="entry name" value="EPH_LBD"/>
    <property type="match status" value="1"/>
</dbReference>
<comment type="subcellular location">
    <subcellularLocation>
        <location evidence="1">Membrane</location>
        <topology evidence="1">Single-pass membrane protein</topology>
    </subcellularLocation>
</comment>
<dbReference type="PANTHER" id="PTHR46877:SF14">
    <property type="entry name" value="RECEPTOR PROTEIN-TYROSINE KINASE"/>
    <property type="match status" value="1"/>
</dbReference>
<sequence length="266" mass="29960">MHWVEESYINFEKGINWRSYVVCDVTKQNVNNWVWTPFIERGLANLIYIEVKFTIRDCSLFPGYALSCKETFSLLYYEFDVATREPPPWEPDSYKSVGRIAAGEGRFNANNEVVINTETKAVKVTKKGVYFAFRDQGACISIMAVKLILKIKTIYSNFMHGIAAAYMDIPTKLLFGLCLQVYYIVCPEVVINFANFSATPTARELTQIEHATGKCVDNAEVVGGGPPTYLCKGDGKWYLPSGGCKCKAGFEADIEAQTCIKFCRLF</sequence>
<evidence type="ECO:0000313" key="7">
    <source>
        <dbReference type="EMBL" id="KAF0763378.1"/>
    </source>
</evidence>
<dbReference type="EMBL" id="VUJU01001896">
    <property type="protein sequence ID" value="KAF0763378.1"/>
    <property type="molecule type" value="Genomic_DNA"/>
</dbReference>
<gene>
    <name evidence="7" type="ORF">FWK35_00016900</name>
</gene>
<evidence type="ECO:0000259" key="6">
    <source>
        <dbReference type="PROSITE" id="PS51550"/>
    </source>
</evidence>
<name>A0A6G0YZG6_APHCR</name>
<keyword evidence="5 7" id="KW-0675">Receptor</keyword>
<evidence type="ECO:0000256" key="2">
    <source>
        <dbReference type="ARBA" id="ARBA00022741"/>
    </source>
</evidence>
<accession>A0A6G0YZG6</accession>
<dbReference type="Proteomes" id="UP000478052">
    <property type="component" value="Unassembled WGS sequence"/>
</dbReference>
<evidence type="ECO:0000313" key="8">
    <source>
        <dbReference type="Proteomes" id="UP000478052"/>
    </source>
</evidence>
<reference evidence="7 8" key="1">
    <citation type="submission" date="2019-08" db="EMBL/GenBank/DDBJ databases">
        <title>Whole genome of Aphis craccivora.</title>
        <authorList>
            <person name="Voronova N.V."/>
            <person name="Shulinski R.S."/>
            <person name="Bandarenka Y.V."/>
            <person name="Zhorov D.G."/>
            <person name="Warner D."/>
        </authorList>
    </citation>
    <scope>NUCLEOTIDE SEQUENCE [LARGE SCALE GENOMIC DNA]</scope>
    <source>
        <strain evidence="7">180601</strain>
        <tissue evidence="7">Whole Body</tissue>
    </source>
</reference>
<dbReference type="GO" id="GO:0005005">
    <property type="term" value="F:transmembrane-ephrin receptor activity"/>
    <property type="evidence" value="ECO:0007669"/>
    <property type="project" value="TreeGrafter"/>
</dbReference>
<dbReference type="InterPro" id="IPR050449">
    <property type="entry name" value="Ephrin_rcpt_TKs"/>
</dbReference>
<dbReference type="InterPro" id="IPR008979">
    <property type="entry name" value="Galactose-bd-like_sf"/>
</dbReference>
<dbReference type="GO" id="GO:0007411">
    <property type="term" value="P:axon guidance"/>
    <property type="evidence" value="ECO:0007669"/>
    <property type="project" value="TreeGrafter"/>
</dbReference>
<dbReference type="Gene3D" id="2.60.120.260">
    <property type="entry name" value="Galactose-binding domain-like"/>
    <property type="match status" value="1"/>
</dbReference>
<proteinExistence type="predicted"/>
<dbReference type="GO" id="GO:0005886">
    <property type="term" value="C:plasma membrane"/>
    <property type="evidence" value="ECO:0007669"/>
    <property type="project" value="TreeGrafter"/>
</dbReference>
<dbReference type="GO" id="GO:0005524">
    <property type="term" value="F:ATP binding"/>
    <property type="evidence" value="ECO:0007669"/>
    <property type="project" value="UniProtKB-KW"/>
</dbReference>
<dbReference type="Pfam" id="PF25599">
    <property type="entry name" value="Ephrin_CRD"/>
    <property type="match status" value="1"/>
</dbReference>
<dbReference type="SMART" id="SM00615">
    <property type="entry name" value="EPH_lbd"/>
    <property type="match status" value="1"/>
</dbReference>
<dbReference type="Gene3D" id="2.60.40.1770">
    <property type="entry name" value="ephrin a2 ectodomain"/>
    <property type="match status" value="1"/>
</dbReference>
<dbReference type="Pfam" id="PF01404">
    <property type="entry name" value="Ephrin_lbd"/>
    <property type="match status" value="1"/>
</dbReference>
<dbReference type="AlphaFoldDB" id="A0A6G0YZG6"/>
<evidence type="ECO:0000256" key="5">
    <source>
        <dbReference type="ARBA" id="ARBA00023170"/>
    </source>
</evidence>
<evidence type="ECO:0000256" key="4">
    <source>
        <dbReference type="ARBA" id="ARBA00023136"/>
    </source>
</evidence>
<keyword evidence="2" id="KW-0547">Nucleotide-binding</keyword>
<dbReference type="FunFam" id="2.60.120.260:FF:000089">
    <property type="entry name" value="Eph receptor tyrosine kinase"/>
    <property type="match status" value="1"/>
</dbReference>
<dbReference type="PANTHER" id="PTHR46877">
    <property type="entry name" value="EPH RECEPTOR A5"/>
    <property type="match status" value="1"/>
</dbReference>
<dbReference type="GO" id="GO:0030425">
    <property type="term" value="C:dendrite"/>
    <property type="evidence" value="ECO:0007669"/>
    <property type="project" value="TreeGrafter"/>
</dbReference>
<evidence type="ECO:0000256" key="3">
    <source>
        <dbReference type="ARBA" id="ARBA00022840"/>
    </source>
</evidence>
<dbReference type="InterPro" id="IPR001090">
    <property type="entry name" value="Ephrin_rcpt_lig-bd_dom"/>
</dbReference>
<keyword evidence="3" id="KW-0067">ATP-binding</keyword>
<feature type="domain" description="Eph LBD" evidence="6">
    <location>
        <begin position="1"/>
        <end position="157"/>
    </location>
</feature>
<keyword evidence="8" id="KW-1185">Reference proteome</keyword>
<organism evidence="7 8">
    <name type="scientific">Aphis craccivora</name>
    <name type="common">Cowpea aphid</name>
    <dbReference type="NCBI Taxonomy" id="307492"/>
    <lineage>
        <taxon>Eukaryota</taxon>
        <taxon>Metazoa</taxon>
        <taxon>Ecdysozoa</taxon>
        <taxon>Arthropoda</taxon>
        <taxon>Hexapoda</taxon>
        <taxon>Insecta</taxon>
        <taxon>Pterygota</taxon>
        <taxon>Neoptera</taxon>
        <taxon>Paraneoptera</taxon>
        <taxon>Hemiptera</taxon>
        <taxon>Sternorrhyncha</taxon>
        <taxon>Aphidomorpha</taxon>
        <taxon>Aphidoidea</taxon>
        <taxon>Aphididae</taxon>
        <taxon>Aphidini</taxon>
        <taxon>Aphis</taxon>
        <taxon>Aphis</taxon>
    </lineage>
</organism>
<keyword evidence="4" id="KW-0472">Membrane</keyword>
<dbReference type="SUPFAM" id="SSF49785">
    <property type="entry name" value="Galactose-binding domain-like"/>
    <property type="match status" value="1"/>
</dbReference>
<comment type="caution">
    <text evidence="7">The sequence shown here is derived from an EMBL/GenBank/DDBJ whole genome shotgun (WGS) entry which is preliminary data.</text>
</comment>
<evidence type="ECO:0000256" key="1">
    <source>
        <dbReference type="ARBA" id="ARBA00004167"/>
    </source>
</evidence>
<protein>
    <submittedName>
        <fullName evidence="7">Ephrin type-B receptor 1-B isoform X9</fullName>
    </submittedName>
</protein>